<dbReference type="GO" id="GO:0005737">
    <property type="term" value="C:cytoplasm"/>
    <property type="evidence" value="ECO:0007669"/>
    <property type="project" value="TreeGrafter"/>
</dbReference>
<dbReference type="InterPro" id="IPR010071">
    <property type="entry name" value="AA_adenyl_dom"/>
</dbReference>
<evidence type="ECO:0000256" key="1">
    <source>
        <dbReference type="ARBA" id="ARBA00022450"/>
    </source>
</evidence>
<keyword evidence="1" id="KW-0596">Phosphopantetheine</keyword>
<dbReference type="InterPro" id="IPR001242">
    <property type="entry name" value="Condensation_dom"/>
</dbReference>
<dbReference type="Gene3D" id="3.30.300.30">
    <property type="match status" value="1"/>
</dbReference>
<dbReference type="PANTHER" id="PTHR45527:SF1">
    <property type="entry name" value="FATTY ACID SYNTHASE"/>
    <property type="match status" value="1"/>
</dbReference>
<dbReference type="FunFam" id="1.10.1200.10:FF:000005">
    <property type="entry name" value="Nonribosomal peptide synthetase 1"/>
    <property type="match status" value="2"/>
</dbReference>
<dbReference type="InterPro" id="IPR020806">
    <property type="entry name" value="PKS_PP-bd"/>
</dbReference>
<dbReference type="GO" id="GO:0044550">
    <property type="term" value="P:secondary metabolite biosynthetic process"/>
    <property type="evidence" value="ECO:0007669"/>
    <property type="project" value="TreeGrafter"/>
</dbReference>
<evidence type="ECO:0000259" key="5">
    <source>
        <dbReference type="PROSITE" id="PS50075"/>
    </source>
</evidence>
<dbReference type="SMART" id="SM00823">
    <property type="entry name" value="PKS_PP"/>
    <property type="match status" value="2"/>
</dbReference>
<dbReference type="PROSITE" id="PS00012">
    <property type="entry name" value="PHOSPHOPANTETHEINE"/>
    <property type="match status" value="1"/>
</dbReference>
<dbReference type="STRING" id="576137.A0A1L7XLM9"/>
<dbReference type="OrthoDB" id="416786at2759"/>
<sequence length="1639" mass="184020">MAPTHRVQMSKVEKILEWYPEIPSATETPVHLLIYKQAIEHPESQAVCSWDGNLTYSELDDLSSRLAEYLATQGVKAEIIVPLCFEKSLWAIVSVLAVLKAGGAFLLLDPSQPIARLESIVEQTEARLALSSASCLYICEKLVPKVLVVDSAAFLELDNRPASLSISPNNVDSAYLIFTSGSTGTPKGVIIEHSQLSTTSTYVGERLGYDGGSRVFQFASYAFDACITDIFATLVYGGTVCIPSEWERNNGIVDAMKRMEVSSAKFTPSLVGNLALEDVPALTTLILGGESPPASLVEEWASKLRLILVYGPTECCVISFILDTSDHQPAPGEIGHPVAARGWIVKQENCNELAEIGEDGELLIEGPQVGRGYLNDKAKTTTSFIEDPAWMPIDARVRRPCRLYRTGDLARYLGDGTVCYLGRIDNQVKIRGQRLELEEVEKNLYQCLFDLSNVEVKQTVVEAVTFEGSPNKHLVAFLSLSAPQSIGFLDWDREGDIVVQTSPPEQESFLEIVSQIEAAMRLVLPAYAIPSVWIPLRDVPFTASRKKDRKRLRTSVEHLTVIQLSKFTQRSTLNGCTPSDPSTENESKLQELWAEVFRVHPSDIQLHDNFFSLGGDSVIAIKLIAQARRSYLDLSLDIIFRSPILRDMARVTQTLAVQEDDITDVSPFSLLDKTWDVRLVRLEAAKRCRVDEHTIEDIYPCSSMSEGLVALSLKDPGTYILQFVYQIPDSVDLERLQTAWQTVALETQLLRTRFVDYKSELLQVVIDEHLIWDITDSDLVSYLSEEKSRRVGLGAPMSRIAVVRSTKNSGDFLVWTIHHALVDGWSESDIVSLVEQEYLGRQSRPSNIPKYSSFIKHIRQLDEEKAKTFWKRQFAAAPAPVFPPLPHSSYIPKLQRSNRILHHLDTHADAELEHRISLFKGASATPATMIQAAWFILVGLYSNSSDVITGVTLNGRTARIPGIESIPGPTVTTVPFRAMFTPGQTISSFLEKLQNQYLDILPFAQFGLQNIRRLSNDAVNACKFRSLLVVQSANKPQSERRILLSRSYSFPVMDFAMVMECELLGDSVDFRATFDHEVLSEEQVRHMFLQMEEILHRISTSSSGTKVSDLQKLSNADMVRISEISRKIEATEDTKPPPSKISHARTPPSTETERRLFTIWKVLLEHEEFGVDDNFFQLGGGSILALRLVSLARSEGLILTVAEVFQAPTLTRMAAIVRQTTEVVDIPLFSMIRKDDIFDIRQQAASHCGVNAEEIEDIYPCSAMQLHYVTGYPEAQNNVFGPWHWQSQVVYSIPPSLDLKRFKRAWETLIQSYETLRTRLIHTPMQMLQAVLKEHAPIAWNEANELGKYLQQDRSDHMKFGDRLLRLAIVESKKRLYLSEVSSKPQAKMSHFIKYITETDKSAATSFWTSYLAGASTKSLISVPEPHPQFRILEETRTAAIPTLNSTGYTLPTMIEVAGCLVIAHHLDCSDVILYSDRSGRNLPVGGIQDLVGPTTLFLPVRIHIDLDQTIENLLLKSQKAQHEMMPHEHLGWLELREMPHLKEILKHSVNMNINPNPLSRFGSRLGMEYKSSYASCDDPFGINVDLLDEKIECTIYFDGRFIETEKVEKLLADLELVFGKLVDAWKQPGMTVGEILKF</sequence>
<dbReference type="Proteomes" id="UP000184330">
    <property type="component" value="Unassembled WGS sequence"/>
</dbReference>
<dbReference type="GO" id="GO:0043041">
    <property type="term" value="P:amino acid activation for nonribosomal peptide biosynthetic process"/>
    <property type="evidence" value="ECO:0007669"/>
    <property type="project" value="TreeGrafter"/>
</dbReference>
<dbReference type="PANTHER" id="PTHR45527">
    <property type="entry name" value="NONRIBOSOMAL PEPTIDE SYNTHETASE"/>
    <property type="match status" value="1"/>
</dbReference>
<dbReference type="InterPro" id="IPR045851">
    <property type="entry name" value="AMP-bd_C_sf"/>
</dbReference>
<dbReference type="SUPFAM" id="SSF56801">
    <property type="entry name" value="Acetyl-CoA synthetase-like"/>
    <property type="match status" value="1"/>
</dbReference>
<evidence type="ECO:0000313" key="6">
    <source>
        <dbReference type="EMBL" id="CZR65846.1"/>
    </source>
</evidence>
<dbReference type="Gene3D" id="3.30.559.10">
    <property type="entry name" value="Chloramphenicol acetyltransferase-like domain"/>
    <property type="match status" value="2"/>
</dbReference>
<dbReference type="InterPro" id="IPR009081">
    <property type="entry name" value="PP-bd_ACP"/>
</dbReference>
<dbReference type="InterPro" id="IPR042099">
    <property type="entry name" value="ANL_N_sf"/>
</dbReference>
<dbReference type="Pfam" id="PF00501">
    <property type="entry name" value="AMP-binding"/>
    <property type="match status" value="1"/>
</dbReference>
<name>A0A1L7XLM9_9HELO</name>
<feature type="region of interest" description="Disordered" evidence="4">
    <location>
        <begin position="1126"/>
        <end position="1150"/>
    </location>
</feature>
<dbReference type="InterPro" id="IPR020845">
    <property type="entry name" value="AMP-binding_CS"/>
</dbReference>
<reference evidence="6 7" key="1">
    <citation type="submission" date="2016-03" db="EMBL/GenBank/DDBJ databases">
        <authorList>
            <person name="Ploux O."/>
        </authorList>
    </citation>
    <scope>NUCLEOTIDE SEQUENCE [LARGE SCALE GENOMIC DNA]</scope>
    <source>
        <strain evidence="6 7">UAMH 11012</strain>
    </source>
</reference>
<feature type="compositionally biased region" description="Basic and acidic residues" evidence="4">
    <location>
        <begin position="1126"/>
        <end position="1135"/>
    </location>
</feature>
<keyword evidence="3" id="KW-0436">Ligase</keyword>
<dbReference type="CDD" id="cd05918">
    <property type="entry name" value="A_NRPS_SidN3_like"/>
    <property type="match status" value="1"/>
</dbReference>
<organism evidence="6 7">
    <name type="scientific">Phialocephala subalpina</name>
    <dbReference type="NCBI Taxonomy" id="576137"/>
    <lineage>
        <taxon>Eukaryota</taxon>
        <taxon>Fungi</taxon>
        <taxon>Dikarya</taxon>
        <taxon>Ascomycota</taxon>
        <taxon>Pezizomycotina</taxon>
        <taxon>Leotiomycetes</taxon>
        <taxon>Helotiales</taxon>
        <taxon>Mollisiaceae</taxon>
        <taxon>Phialocephala</taxon>
        <taxon>Phialocephala fortinii species complex</taxon>
    </lineage>
</organism>
<protein>
    <recommendedName>
        <fullName evidence="5">Carrier domain-containing protein</fullName>
    </recommendedName>
</protein>
<dbReference type="SUPFAM" id="SSF47336">
    <property type="entry name" value="ACP-like"/>
    <property type="match status" value="2"/>
</dbReference>
<dbReference type="FunFam" id="3.40.50.12780:FF:000014">
    <property type="entry name" value="Nonribosomal peptide synthetase 1"/>
    <property type="match status" value="1"/>
</dbReference>
<accession>A0A1L7XLM9</accession>
<dbReference type="Pfam" id="PF00668">
    <property type="entry name" value="Condensation"/>
    <property type="match status" value="1"/>
</dbReference>
<evidence type="ECO:0000313" key="7">
    <source>
        <dbReference type="Proteomes" id="UP000184330"/>
    </source>
</evidence>
<dbReference type="Pfam" id="PF00550">
    <property type="entry name" value="PP-binding"/>
    <property type="match status" value="2"/>
</dbReference>
<dbReference type="NCBIfam" id="TIGR01733">
    <property type="entry name" value="AA-adenyl-dom"/>
    <property type="match status" value="1"/>
</dbReference>
<gene>
    <name evidence="6" type="ORF">PAC_15746</name>
</gene>
<evidence type="ECO:0000256" key="2">
    <source>
        <dbReference type="ARBA" id="ARBA00022553"/>
    </source>
</evidence>
<dbReference type="InterPro" id="IPR023213">
    <property type="entry name" value="CAT-like_dom_sf"/>
</dbReference>
<feature type="domain" description="Carrier" evidence="5">
    <location>
        <begin position="1147"/>
        <end position="1221"/>
    </location>
</feature>
<dbReference type="GO" id="GO:0031177">
    <property type="term" value="F:phosphopantetheine binding"/>
    <property type="evidence" value="ECO:0007669"/>
    <property type="project" value="InterPro"/>
</dbReference>
<proteinExistence type="predicted"/>
<dbReference type="InterPro" id="IPR006162">
    <property type="entry name" value="Ppantetheine_attach_site"/>
</dbReference>
<dbReference type="SUPFAM" id="SSF52777">
    <property type="entry name" value="CoA-dependent acyltransferases"/>
    <property type="match status" value="4"/>
</dbReference>
<dbReference type="PROSITE" id="PS00455">
    <property type="entry name" value="AMP_BINDING"/>
    <property type="match status" value="1"/>
</dbReference>
<evidence type="ECO:0000256" key="3">
    <source>
        <dbReference type="ARBA" id="ARBA00022598"/>
    </source>
</evidence>
<dbReference type="PROSITE" id="PS50075">
    <property type="entry name" value="CARRIER"/>
    <property type="match status" value="2"/>
</dbReference>
<dbReference type="InterPro" id="IPR036736">
    <property type="entry name" value="ACP-like_sf"/>
</dbReference>
<dbReference type="CDD" id="cd19545">
    <property type="entry name" value="FUM14_C_NRPS-like"/>
    <property type="match status" value="1"/>
</dbReference>
<keyword evidence="7" id="KW-1185">Reference proteome</keyword>
<evidence type="ECO:0000256" key="4">
    <source>
        <dbReference type="SAM" id="MobiDB-lite"/>
    </source>
</evidence>
<feature type="domain" description="Carrier" evidence="5">
    <location>
        <begin position="580"/>
        <end position="656"/>
    </location>
</feature>
<dbReference type="InterPro" id="IPR000873">
    <property type="entry name" value="AMP-dep_synth/lig_dom"/>
</dbReference>
<dbReference type="Gene3D" id="1.10.1200.10">
    <property type="entry name" value="ACP-like"/>
    <property type="match status" value="2"/>
</dbReference>
<dbReference type="GO" id="GO:0016874">
    <property type="term" value="F:ligase activity"/>
    <property type="evidence" value="ECO:0007669"/>
    <property type="project" value="UniProtKB-KW"/>
</dbReference>
<dbReference type="EMBL" id="FJOG01000033">
    <property type="protein sequence ID" value="CZR65846.1"/>
    <property type="molecule type" value="Genomic_DNA"/>
</dbReference>
<dbReference type="Gene3D" id="3.30.559.30">
    <property type="entry name" value="Nonribosomal peptide synthetase, condensation domain"/>
    <property type="match status" value="2"/>
</dbReference>
<dbReference type="Gene3D" id="3.40.50.12780">
    <property type="entry name" value="N-terminal domain of ligase-like"/>
    <property type="match status" value="1"/>
</dbReference>
<keyword evidence="2" id="KW-0597">Phosphoprotein</keyword>